<reference evidence="2 3" key="1">
    <citation type="submission" date="2012-02" db="EMBL/GenBank/DDBJ databases">
        <title>Improved High-Quality Draft sequence of Microvirga sp. WSM3557.</title>
        <authorList>
            <consortium name="US DOE Joint Genome Institute"/>
            <person name="Lucas S."/>
            <person name="Han J."/>
            <person name="Lapidus A."/>
            <person name="Cheng J.-F."/>
            <person name="Goodwin L."/>
            <person name="Pitluck S."/>
            <person name="Peters L."/>
            <person name="Zhang X."/>
            <person name="Detter J.C."/>
            <person name="Han C."/>
            <person name="Tapia R."/>
            <person name="Land M."/>
            <person name="Hauser L."/>
            <person name="Kyrpides N."/>
            <person name="Ivanova N."/>
            <person name="Pagani I."/>
            <person name="Brau L."/>
            <person name="Yates R."/>
            <person name="O'Hara G."/>
            <person name="Rui T."/>
            <person name="Howieson J."/>
            <person name="Reeve W."/>
            <person name="Woyke T."/>
        </authorList>
    </citation>
    <scope>NUCLEOTIDE SEQUENCE [LARGE SCALE GENOMIC DNA]</scope>
    <source>
        <strain evidence="2 3">WSM3557</strain>
    </source>
</reference>
<keyword evidence="3" id="KW-1185">Reference proteome</keyword>
<sequence precursor="true">MLLSVQTVARPTIADIQTRISTNAGGVEGNSDSYYAQFSPDGRYVAFESFASNLVASDFNNDYDIFLKDLTTGTIIRLSTDAGGAEADRGSFTACFTPDGHYVMFTSNASNLVEGDTNNSSDIFLKNLTTGAITRLSTNAAGAQANDSSYGAQFSPDGRYLVFHSTASNLVEGDTNFRSDIFLKDLTTGAITRLSTNAAGAQANASSYNAQFSPDGRYLVFESASSNLVEGDTNSSYDIFLKDLVTGAITRLSTSAAGAQADSSSDSARFSPDGRYVLFESSASNLVEGDTNNSSDIFLKDLVTDAVTCLSTDATGAQVNGSSSSARFSSDGRSVVFESDASNLVAGDTNGTSDIFLKDLTTGAITRLSTAAAGVEADRGSYNAQFSLDGRYVIFESGGSNLVAGDTNGRYDIFRVDLLYKAHAAAIAEGRFVEATLNVGNASRVSIAWGDGSSSLVSPTAGRATFNHAYASPGSKQAVVTLVEGALTWTVAHILDLGAGTLVRNTALADTLSGGAGSDALAGDAFRNILIGAAGADRLDGAAGDDRLLGGLGRDSLSGGAGKDVFVFAERDTGATKSKADLILDFSGKAGDRIDLSGIDANTRKKGDQKFVFIGSKAFSKAGELRVEKAKKETYIYLNTDNDKAAEAVIKLKGAIDLSKGWFVL</sequence>
<dbReference type="eggNOG" id="COG2931">
    <property type="taxonomic scope" value="Bacteria"/>
</dbReference>
<gene>
    <name evidence="2" type="ORF">MicloDRAFT_00066420</name>
</gene>
<dbReference type="Gene3D" id="2.120.10.30">
    <property type="entry name" value="TolB, C-terminal domain"/>
    <property type="match status" value="2"/>
</dbReference>
<organism evidence="2 3">
    <name type="scientific">Microvirga lotononidis</name>
    <dbReference type="NCBI Taxonomy" id="864069"/>
    <lineage>
        <taxon>Bacteria</taxon>
        <taxon>Pseudomonadati</taxon>
        <taxon>Pseudomonadota</taxon>
        <taxon>Alphaproteobacteria</taxon>
        <taxon>Hyphomicrobiales</taxon>
        <taxon>Methylobacteriaceae</taxon>
        <taxon>Microvirga</taxon>
    </lineage>
</organism>
<dbReference type="AlphaFoldDB" id="I4YPM1"/>
<dbReference type="Pfam" id="PF07676">
    <property type="entry name" value="PD40"/>
    <property type="match status" value="3"/>
</dbReference>
<evidence type="ECO:0000256" key="1">
    <source>
        <dbReference type="ARBA" id="ARBA00009820"/>
    </source>
</evidence>
<dbReference type="SUPFAM" id="SSF51120">
    <property type="entry name" value="beta-Roll"/>
    <property type="match status" value="1"/>
</dbReference>
<dbReference type="InterPro" id="IPR011042">
    <property type="entry name" value="6-blade_b-propeller_TolB-like"/>
</dbReference>
<dbReference type="InterPro" id="IPR011659">
    <property type="entry name" value="WD40"/>
</dbReference>
<dbReference type="InterPro" id="IPR018511">
    <property type="entry name" value="Hemolysin-typ_Ca-bd_CS"/>
</dbReference>
<name>I4YPM1_9HYPH</name>
<evidence type="ECO:0000313" key="2">
    <source>
        <dbReference type="EMBL" id="EIM25913.1"/>
    </source>
</evidence>
<dbReference type="Gene3D" id="2.150.10.10">
    <property type="entry name" value="Serralysin-like metalloprotease, C-terminal"/>
    <property type="match status" value="1"/>
</dbReference>
<comment type="similarity">
    <text evidence="1">Belongs to the TolB family.</text>
</comment>
<dbReference type="InterPro" id="IPR001343">
    <property type="entry name" value="Hemolysn_Ca-bd"/>
</dbReference>
<proteinExistence type="inferred from homology"/>
<accession>I4YPM1</accession>
<dbReference type="SUPFAM" id="SSF82171">
    <property type="entry name" value="DPP6 N-terminal domain-like"/>
    <property type="match status" value="1"/>
</dbReference>
<dbReference type="PATRIC" id="fig|864069.3.peg.7101"/>
<dbReference type="STRING" id="864069.MicloDRAFT_00066420"/>
<dbReference type="PROSITE" id="PS00330">
    <property type="entry name" value="HEMOLYSIN_CALCIUM"/>
    <property type="match status" value="2"/>
</dbReference>
<dbReference type="GO" id="GO:0005509">
    <property type="term" value="F:calcium ion binding"/>
    <property type="evidence" value="ECO:0007669"/>
    <property type="project" value="InterPro"/>
</dbReference>
<dbReference type="PANTHER" id="PTHR36842">
    <property type="entry name" value="PROTEIN TOLB HOMOLOG"/>
    <property type="match status" value="1"/>
</dbReference>
<evidence type="ECO:0000313" key="3">
    <source>
        <dbReference type="Proteomes" id="UP000003947"/>
    </source>
</evidence>
<dbReference type="Pfam" id="PF00353">
    <property type="entry name" value="HemolysinCabind"/>
    <property type="match status" value="2"/>
</dbReference>
<dbReference type="RefSeq" id="WP_009764600.1">
    <property type="nucleotide sequence ID" value="NZ_CP141048.1"/>
</dbReference>
<dbReference type="Proteomes" id="UP000003947">
    <property type="component" value="Unassembled WGS sequence"/>
</dbReference>
<dbReference type="HOGENOM" id="CLU_442613_0_0_5"/>
<dbReference type="PRINTS" id="PR00313">
    <property type="entry name" value="CABNDNGRPT"/>
</dbReference>
<dbReference type="InterPro" id="IPR011049">
    <property type="entry name" value="Serralysin-like_metalloprot_C"/>
</dbReference>
<protein>
    <submittedName>
        <fullName evidence="2">Periplasmic component of the Tol biopolymer transport system</fullName>
    </submittedName>
</protein>
<dbReference type="PANTHER" id="PTHR36842:SF1">
    <property type="entry name" value="PROTEIN TOLB"/>
    <property type="match status" value="1"/>
</dbReference>
<dbReference type="EMBL" id="JH660647">
    <property type="protein sequence ID" value="EIM25913.1"/>
    <property type="molecule type" value="Genomic_DNA"/>
</dbReference>
<dbReference type="eggNOG" id="COG0823">
    <property type="taxonomic scope" value="Bacteria"/>
</dbReference>